<feature type="compositionally biased region" description="Polar residues" evidence="1">
    <location>
        <begin position="167"/>
        <end position="176"/>
    </location>
</feature>
<evidence type="ECO:0000259" key="2">
    <source>
        <dbReference type="Pfam" id="PF04961"/>
    </source>
</evidence>
<accession>A0A561PVS3</accession>
<dbReference type="InterPro" id="IPR007044">
    <property type="entry name" value="Cyclodeamin/CycHdrlase"/>
</dbReference>
<dbReference type="Proteomes" id="UP000320653">
    <property type="component" value="Unassembled WGS sequence"/>
</dbReference>
<proteinExistence type="predicted"/>
<dbReference type="AlphaFoldDB" id="A0A561PVS3"/>
<feature type="domain" description="Cyclodeaminase/cyclohydrolase" evidence="2">
    <location>
        <begin position="9"/>
        <end position="162"/>
    </location>
</feature>
<dbReference type="GO" id="GO:0003824">
    <property type="term" value="F:catalytic activity"/>
    <property type="evidence" value="ECO:0007669"/>
    <property type="project" value="InterPro"/>
</dbReference>
<dbReference type="OrthoDB" id="8375892at2"/>
<gene>
    <name evidence="3" type="ORF">FHW37_1234</name>
</gene>
<dbReference type="InterPro" id="IPR036178">
    <property type="entry name" value="Formintransfe-cycloase-like_sf"/>
</dbReference>
<dbReference type="Pfam" id="PF04961">
    <property type="entry name" value="FTCD_C"/>
    <property type="match status" value="1"/>
</dbReference>
<dbReference type="EMBL" id="VIWP01000023">
    <property type="protein sequence ID" value="TWF42226.1"/>
    <property type="molecule type" value="Genomic_DNA"/>
</dbReference>
<dbReference type="Gene3D" id="1.20.120.680">
    <property type="entry name" value="Formiminotetrahydrofolate cyclodeaminase monomer, up-and-down helical bundle"/>
    <property type="match status" value="1"/>
</dbReference>
<organism evidence="3 4">
    <name type="scientific">Neorhizobium alkalisoli</name>
    <dbReference type="NCBI Taxonomy" id="528178"/>
    <lineage>
        <taxon>Bacteria</taxon>
        <taxon>Pseudomonadati</taxon>
        <taxon>Pseudomonadota</taxon>
        <taxon>Alphaproteobacteria</taxon>
        <taxon>Hyphomicrobiales</taxon>
        <taxon>Rhizobiaceae</taxon>
        <taxon>Rhizobium/Agrobacterium group</taxon>
        <taxon>Neorhizobium</taxon>
    </lineage>
</organism>
<name>A0A561PVS3_9HYPH</name>
<sequence>MDLQDIDLKTMLAQIGRASPSISGSTAALVAGQLGIAMARMAFEVSHKRGSDTELVTERLDFLLAQIKKATEDDRVASMALIEAYHQNSSAADRKSVLIDATRAPLAAAHLLVELLELLDGDASKVASDVASDFDGGVELISAAFAAVMMAVESNLRDDDAQLIRARTQSSQSSLSVRAERTIQRLRQDRSK</sequence>
<protein>
    <submittedName>
        <fullName evidence="3">Formiminotetrahydrofolate cyclodeaminase</fullName>
    </submittedName>
</protein>
<evidence type="ECO:0000313" key="3">
    <source>
        <dbReference type="EMBL" id="TWF42226.1"/>
    </source>
</evidence>
<reference evidence="3 4" key="1">
    <citation type="submission" date="2019-06" db="EMBL/GenBank/DDBJ databases">
        <title>Sorghum-associated microbial communities from plants grown in Nebraska, USA.</title>
        <authorList>
            <person name="Schachtman D."/>
        </authorList>
    </citation>
    <scope>NUCLEOTIDE SEQUENCE [LARGE SCALE GENOMIC DNA]</scope>
    <source>
        <strain evidence="3 4">1225</strain>
    </source>
</reference>
<feature type="region of interest" description="Disordered" evidence="1">
    <location>
        <begin position="167"/>
        <end position="192"/>
    </location>
</feature>
<dbReference type="RefSeq" id="WP_145643774.1">
    <property type="nucleotide sequence ID" value="NZ_VIWP01000023.1"/>
</dbReference>
<evidence type="ECO:0000313" key="4">
    <source>
        <dbReference type="Proteomes" id="UP000320653"/>
    </source>
</evidence>
<feature type="compositionally biased region" description="Basic and acidic residues" evidence="1">
    <location>
        <begin position="178"/>
        <end position="192"/>
    </location>
</feature>
<comment type="caution">
    <text evidence="3">The sequence shown here is derived from an EMBL/GenBank/DDBJ whole genome shotgun (WGS) entry which is preliminary data.</text>
</comment>
<dbReference type="SUPFAM" id="SSF101262">
    <property type="entry name" value="Methenyltetrahydrofolate cyclohydrolase-like"/>
    <property type="match status" value="1"/>
</dbReference>
<evidence type="ECO:0000256" key="1">
    <source>
        <dbReference type="SAM" id="MobiDB-lite"/>
    </source>
</evidence>
<keyword evidence="4" id="KW-1185">Reference proteome</keyword>